<evidence type="ECO:0000259" key="1">
    <source>
        <dbReference type="Pfam" id="PF24626"/>
    </source>
</evidence>
<dbReference type="GeneID" id="108661361"/>
<dbReference type="RefSeq" id="XP_017973047.1">
    <property type="nucleotide sequence ID" value="XM_018117558.1"/>
</dbReference>
<feature type="domain" description="Tf2-1-like SH3-like" evidence="1">
    <location>
        <begin position="3"/>
        <end position="51"/>
    </location>
</feature>
<evidence type="ECO:0000313" key="2">
    <source>
        <dbReference type="Proteomes" id="UP000694886"/>
    </source>
</evidence>
<accession>A0AB32W4R0</accession>
<dbReference type="Gramene" id="Tc01v2_t019150.1">
    <property type="protein sequence ID" value="Tc01v2_p019150.1"/>
    <property type="gene ID" value="Tc01v2_g019150"/>
</dbReference>
<dbReference type="PANTHER" id="PTHR46148">
    <property type="entry name" value="CHROMO DOMAIN-CONTAINING PROTEIN"/>
    <property type="match status" value="1"/>
</dbReference>
<gene>
    <name evidence="3" type="primary">LOC108661361</name>
</gene>
<dbReference type="Pfam" id="PF24626">
    <property type="entry name" value="SH3_Tf2-1"/>
    <property type="match status" value="1"/>
</dbReference>
<dbReference type="PANTHER" id="PTHR46148:SF60">
    <property type="entry name" value="CHROMO DOMAIN-CONTAINING PROTEIN"/>
    <property type="match status" value="1"/>
</dbReference>
<dbReference type="Proteomes" id="UP000694886">
    <property type="component" value="Chromosome 1"/>
</dbReference>
<sequence>MRFAKKGKLSPRYIKPFKILERVGAIAYQLALPSDLLNIRLVFHVSMLRKYNSDPSYVIQYKTIQLKDDLTYEKQLVAILDQQVKKLRSKDVASMKVLWRNHTSEEVTWFQRGPTTPFDPVVEVRVD</sequence>
<reference evidence="3" key="2">
    <citation type="submission" date="2025-08" db="UniProtKB">
        <authorList>
            <consortium name="RefSeq"/>
        </authorList>
    </citation>
    <scope>IDENTIFICATION</scope>
</reference>
<name>A0AB32W4R0_THECC</name>
<evidence type="ECO:0000313" key="3">
    <source>
        <dbReference type="RefSeq" id="XP_017973047.1"/>
    </source>
</evidence>
<dbReference type="KEGG" id="tcc:108661361"/>
<proteinExistence type="predicted"/>
<organism evidence="2 3">
    <name type="scientific">Theobroma cacao</name>
    <name type="common">Cacao</name>
    <name type="synonym">Cocoa</name>
    <dbReference type="NCBI Taxonomy" id="3641"/>
    <lineage>
        <taxon>Eukaryota</taxon>
        <taxon>Viridiplantae</taxon>
        <taxon>Streptophyta</taxon>
        <taxon>Embryophyta</taxon>
        <taxon>Tracheophyta</taxon>
        <taxon>Spermatophyta</taxon>
        <taxon>Magnoliopsida</taxon>
        <taxon>eudicotyledons</taxon>
        <taxon>Gunneridae</taxon>
        <taxon>Pentapetalae</taxon>
        <taxon>rosids</taxon>
        <taxon>malvids</taxon>
        <taxon>Malvales</taxon>
        <taxon>Malvaceae</taxon>
        <taxon>Byttnerioideae</taxon>
        <taxon>Theobroma</taxon>
    </lineage>
</organism>
<reference evidence="2" key="1">
    <citation type="journal article" date="1997" name="Nucleic Acids Res.">
        <title>tRNAscan-SE: a program for improved detection of transfer RNA genes in genomic sequence.</title>
        <authorList>
            <person name="Lowe T.M."/>
            <person name="Eddy S.R."/>
        </authorList>
    </citation>
    <scope>NUCLEOTIDE SEQUENCE [LARGE SCALE GENOMIC DNA]</scope>
    <source>
        <strain evidence="2">r\B97-61/B2</strain>
    </source>
</reference>
<protein>
    <submittedName>
        <fullName evidence="3">Uncharacterized protein LOC108661361</fullName>
    </submittedName>
</protein>
<dbReference type="AlphaFoldDB" id="A0AB32W4R0"/>
<dbReference type="InterPro" id="IPR056924">
    <property type="entry name" value="SH3_Tf2-1"/>
</dbReference>